<evidence type="ECO:0000313" key="9">
    <source>
        <dbReference type="Proteomes" id="UP000674318"/>
    </source>
</evidence>
<dbReference type="PROSITE" id="PS51147">
    <property type="entry name" value="PFTA"/>
    <property type="match status" value="2"/>
</dbReference>
<name>A0A836HYW9_9TRYP</name>
<keyword evidence="9" id="KW-1185">Reference proteome</keyword>
<dbReference type="SUPFAM" id="SSF48439">
    <property type="entry name" value="Protein prenylyltransferase"/>
    <property type="match status" value="1"/>
</dbReference>
<comment type="similarity">
    <text evidence="1 6">Belongs to the protein prenyltransferase subunit alpha family.</text>
</comment>
<dbReference type="EMBL" id="JAFJZO010000033">
    <property type="protein sequence ID" value="KAG5495062.1"/>
    <property type="molecule type" value="Genomic_DNA"/>
</dbReference>
<dbReference type="EC" id="2.5.1.60" evidence="6"/>
<dbReference type="PANTHER" id="PTHR11129">
    <property type="entry name" value="PROTEIN FARNESYLTRANSFERASE ALPHA SUBUNIT/RAB GERANYLGERANYL TRANSFERASE ALPHA SUBUNIT"/>
    <property type="match status" value="1"/>
</dbReference>
<keyword evidence="3 6" id="KW-0808">Transferase</keyword>
<dbReference type="GeneID" id="94288234"/>
<accession>A0A836HYW9</accession>
<dbReference type="InterPro" id="IPR002088">
    <property type="entry name" value="Prenyl_trans_a"/>
</dbReference>
<dbReference type="RefSeq" id="XP_067754314.1">
    <property type="nucleotide sequence ID" value="XM_067898157.1"/>
</dbReference>
<comment type="caution">
    <text evidence="8">The sequence shown here is derived from an EMBL/GenBank/DDBJ whole genome shotgun (WGS) entry which is preliminary data.</text>
</comment>
<evidence type="ECO:0000256" key="7">
    <source>
        <dbReference type="SAM" id="MobiDB-lite"/>
    </source>
</evidence>
<evidence type="ECO:0000256" key="3">
    <source>
        <dbReference type="ARBA" id="ARBA00022679"/>
    </source>
</evidence>
<keyword evidence="4" id="KW-0677">Repeat</keyword>
<gene>
    <name evidence="8" type="ORF">JKF63_02115</name>
</gene>
<dbReference type="KEGG" id="phet:94288234"/>
<feature type="region of interest" description="Disordered" evidence="7">
    <location>
        <begin position="1"/>
        <end position="23"/>
    </location>
</feature>
<evidence type="ECO:0000256" key="6">
    <source>
        <dbReference type="RuleBase" id="RU367120"/>
    </source>
</evidence>
<dbReference type="OrthoDB" id="1658at2759"/>
<dbReference type="GO" id="GO:0097354">
    <property type="term" value="P:prenylation"/>
    <property type="evidence" value="ECO:0007669"/>
    <property type="project" value="UniProtKB-UniRule"/>
</dbReference>
<comment type="catalytic activity">
    <reaction evidence="5 6">
        <text>geranylgeranyl diphosphate + L-cysteinyl-[protein] = S-geranylgeranyl-L-cysteinyl-[protein] + diphosphate</text>
        <dbReference type="Rhea" id="RHEA:21240"/>
        <dbReference type="Rhea" id="RHEA-COMP:10131"/>
        <dbReference type="Rhea" id="RHEA-COMP:11537"/>
        <dbReference type="ChEBI" id="CHEBI:29950"/>
        <dbReference type="ChEBI" id="CHEBI:33019"/>
        <dbReference type="ChEBI" id="CHEBI:57533"/>
        <dbReference type="ChEBI" id="CHEBI:86021"/>
        <dbReference type="EC" id="2.5.1.60"/>
    </reaction>
</comment>
<dbReference type="Pfam" id="PF01239">
    <property type="entry name" value="PPTA"/>
    <property type="match status" value="4"/>
</dbReference>
<proteinExistence type="inferred from homology"/>
<feature type="region of interest" description="Disordered" evidence="7">
    <location>
        <begin position="218"/>
        <end position="238"/>
    </location>
</feature>
<sequence length="478" mass="53631">MHDQKKKEKQHLTREAEAAAAEEHERVGALYKSVLTSNKAHDYSAEILTQTEALLMAIPEAYTAYNCRRLALKAVASLSPRAEASVPSTEVSSPTATPISTTPRPGWLVEELKLNSKVLLLNYKNYNAFLHRHWIFNQLEALAKLEMQQSAGPAAGMAVETTAPGTYELLCDLLRKERAQCEQLLQLDERNFHAWNYRRWVLAQEHRATQIAVAHRLTPSPSASAEEETQSIASAAPPPVVFSPEETAELAYTVDKIKNNFSNYSAWHQRSLAIQSAVSRWQLYQEQNGLVGATGAAQQHKQAWRAALLAQLREDIDFLKQAVYCDPNDQSAWFYAPFVFQLLRRQYSAEDGAEDAAALEDSFMYSVIELVAELDRVGAYHECYLPYYFLLDQLVVLQAASGSTDTRSSRSLERHIATLSEKVSSFFVTADGGAVGGGEGASVRLQCFQYLHMRLREADKLRRCLYDDLFQRALKGCE</sequence>
<dbReference type="Proteomes" id="UP000674318">
    <property type="component" value="Unassembled WGS sequence"/>
</dbReference>
<reference evidence="8 9" key="1">
    <citation type="submission" date="2021-02" db="EMBL/GenBank/DDBJ databases">
        <title>Porcisia hertigi Genome sequencing and assembly.</title>
        <authorList>
            <person name="Almutairi H."/>
            <person name="Gatherer D."/>
        </authorList>
    </citation>
    <scope>NUCLEOTIDE SEQUENCE [LARGE SCALE GENOMIC DNA]</scope>
    <source>
        <strain evidence="8 9">C119</strain>
    </source>
</reference>
<evidence type="ECO:0000313" key="8">
    <source>
        <dbReference type="EMBL" id="KAG5495062.1"/>
    </source>
</evidence>
<organism evidence="8 9">
    <name type="scientific">Porcisia hertigi</name>
    <dbReference type="NCBI Taxonomy" id="2761500"/>
    <lineage>
        <taxon>Eukaryota</taxon>
        <taxon>Discoba</taxon>
        <taxon>Euglenozoa</taxon>
        <taxon>Kinetoplastea</taxon>
        <taxon>Metakinetoplastina</taxon>
        <taxon>Trypanosomatida</taxon>
        <taxon>Trypanosomatidae</taxon>
        <taxon>Leishmaniinae</taxon>
        <taxon>Porcisia</taxon>
    </lineage>
</organism>
<evidence type="ECO:0000256" key="2">
    <source>
        <dbReference type="ARBA" id="ARBA00022602"/>
    </source>
</evidence>
<dbReference type="PANTHER" id="PTHR11129:SF2">
    <property type="entry name" value="GERANYLGERANYL TRANSFERASE TYPE-2 SUBUNIT ALPHA"/>
    <property type="match status" value="1"/>
</dbReference>
<keyword evidence="2 6" id="KW-0637">Prenyltransferase</keyword>
<dbReference type="AlphaFoldDB" id="A0A836HYW9"/>
<comment type="function">
    <text evidence="6">Catalyzes the transfer of a geranyl-geranyl moiety from geranyl-geranyl pyrophosphate to cysteines occuring in specific C-terminal amino acid sequences.</text>
</comment>
<evidence type="ECO:0000256" key="1">
    <source>
        <dbReference type="ARBA" id="ARBA00006734"/>
    </source>
</evidence>
<dbReference type="GO" id="GO:0004663">
    <property type="term" value="F:Rab geranylgeranyltransferase activity"/>
    <property type="evidence" value="ECO:0007669"/>
    <property type="project" value="UniProtKB-UniRule"/>
</dbReference>
<protein>
    <recommendedName>
        <fullName evidence="6">Geranylgeranyl transferase type-2 subunit alpha</fullName>
        <ecNumber evidence="6">2.5.1.60</ecNumber>
    </recommendedName>
    <alternativeName>
        <fullName evidence="6">Geranylgeranyl transferase type II subunit alpha</fullName>
    </alternativeName>
</protein>
<evidence type="ECO:0000256" key="5">
    <source>
        <dbReference type="ARBA" id="ARBA00047658"/>
    </source>
</evidence>
<dbReference type="GO" id="GO:0005968">
    <property type="term" value="C:Rab-protein geranylgeranyltransferase complex"/>
    <property type="evidence" value="ECO:0007669"/>
    <property type="project" value="TreeGrafter"/>
</dbReference>
<dbReference type="Gene3D" id="1.25.40.120">
    <property type="entry name" value="Protein prenylyltransferase"/>
    <property type="match status" value="1"/>
</dbReference>
<evidence type="ECO:0000256" key="4">
    <source>
        <dbReference type="ARBA" id="ARBA00022737"/>
    </source>
</evidence>